<dbReference type="NCBIfam" id="NF040637">
    <property type="entry name" value="CatA_like_2"/>
    <property type="match status" value="1"/>
</dbReference>
<gene>
    <name evidence="1" type="ORF">DV520_00755</name>
</gene>
<dbReference type="SMART" id="SM01059">
    <property type="entry name" value="CAT"/>
    <property type="match status" value="1"/>
</dbReference>
<dbReference type="InterPro" id="IPR023213">
    <property type="entry name" value="CAT-like_dom_sf"/>
</dbReference>
<keyword evidence="1" id="KW-0808">Transferase</keyword>
<dbReference type="InterPro" id="IPR001707">
    <property type="entry name" value="Cmp_AcTrfase"/>
</dbReference>
<accession>A0A3E2B784</accession>
<proteinExistence type="predicted"/>
<comment type="caution">
    <text evidence="1">The sequence shown here is derived from an EMBL/GenBank/DDBJ whole genome shotgun (WGS) entry which is preliminary data.</text>
</comment>
<dbReference type="Proteomes" id="UP000260649">
    <property type="component" value="Unassembled WGS sequence"/>
</dbReference>
<keyword evidence="2" id="KW-1185">Reference proteome</keyword>
<evidence type="ECO:0000313" key="2">
    <source>
        <dbReference type="Proteomes" id="UP000260649"/>
    </source>
</evidence>
<dbReference type="PANTHER" id="PTHR38474">
    <property type="entry name" value="SLR0299 PROTEIN"/>
    <property type="match status" value="1"/>
</dbReference>
<dbReference type="SUPFAM" id="SSF52777">
    <property type="entry name" value="CoA-dependent acyltransferases"/>
    <property type="match status" value="1"/>
</dbReference>
<evidence type="ECO:0000313" key="1">
    <source>
        <dbReference type="EMBL" id="RFT07854.1"/>
    </source>
</evidence>
<name>A0A3E2B784_9FIRM</name>
<dbReference type="GO" id="GO:0008811">
    <property type="term" value="F:chloramphenicol O-acetyltransferase activity"/>
    <property type="evidence" value="ECO:0007669"/>
    <property type="project" value="InterPro"/>
</dbReference>
<dbReference type="OrthoDB" id="9801766at2"/>
<dbReference type="Pfam" id="PF00302">
    <property type="entry name" value="CAT"/>
    <property type="match status" value="1"/>
</dbReference>
<sequence length="217" mass="24664">MQEIDPTQTKRAAAFSLWMHAPMPMITLFKTLDVTPLVRYSRRTGCKFHMLLCWCIGRAASQTEAFYLLPVDQKLIQYDKLAISTVVPTADHAISTCDIPFSTDLSQFQQDYLNLTRRVHDTGEAYNLAEEYMVIGTSALSQYDIDGAVNLYAGFYNNPFLIWGKYKKGFLKRTLLLSFQFHHTQLDGVPAAQFLSRLQQEIQTIQKASIVPKSPKG</sequence>
<dbReference type="PANTHER" id="PTHR38474:SF1">
    <property type="entry name" value="SLR0299 PROTEIN"/>
    <property type="match status" value="1"/>
</dbReference>
<organism evidence="1 2">
    <name type="scientific">Evtepia gabavorous</name>
    <dbReference type="NCBI Taxonomy" id="2211183"/>
    <lineage>
        <taxon>Bacteria</taxon>
        <taxon>Bacillati</taxon>
        <taxon>Bacillota</taxon>
        <taxon>Clostridia</taxon>
        <taxon>Eubacteriales</taxon>
        <taxon>Evtepia</taxon>
    </lineage>
</organism>
<protein>
    <submittedName>
        <fullName evidence="1">Chloramphenicol acetyltransferase</fullName>
    </submittedName>
</protein>
<reference evidence="1 2" key="1">
    <citation type="submission" date="2018-07" db="EMBL/GenBank/DDBJ databases">
        <title>GABA Modulating Bacteria of the Human Gut Microbiota.</title>
        <authorList>
            <person name="Strandwitz P."/>
            <person name="Kim K.H."/>
            <person name="Terekhova D."/>
            <person name="Liu J.K."/>
            <person name="Sharma A."/>
            <person name="Levering J."/>
            <person name="Mcdonald D."/>
            <person name="Dietrich D."/>
            <person name="Ramadhar T.R."/>
            <person name="Lekbua A."/>
            <person name="Mroue N."/>
            <person name="Liston C."/>
            <person name="Stewart E.J."/>
            <person name="Dubin M.J."/>
            <person name="Zengler K."/>
            <person name="Knight R."/>
            <person name="Gilbert J.A."/>
            <person name="Clardy J."/>
            <person name="Lewis K."/>
        </authorList>
    </citation>
    <scope>NUCLEOTIDE SEQUENCE [LARGE SCALE GENOMIC DNA]</scope>
    <source>
        <strain evidence="1 2">KLE1738</strain>
    </source>
</reference>
<dbReference type="EMBL" id="QQRQ01000001">
    <property type="protein sequence ID" value="RFT07854.1"/>
    <property type="molecule type" value="Genomic_DNA"/>
</dbReference>
<dbReference type="AlphaFoldDB" id="A0A3E2B784"/>
<dbReference type="Gene3D" id="3.30.559.10">
    <property type="entry name" value="Chloramphenicol acetyltransferase-like domain"/>
    <property type="match status" value="1"/>
</dbReference>